<evidence type="ECO:0000256" key="2">
    <source>
        <dbReference type="SAM" id="Phobius"/>
    </source>
</evidence>
<dbReference type="GeneID" id="116221579"/>
<dbReference type="PROSITE" id="PS50835">
    <property type="entry name" value="IG_LIKE"/>
    <property type="match status" value="1"/>
</dbReference>
<feature type="region of interest" description="Disordered" evidence="1">
    <location>
        <begin position="188"/>
        <end position="254"/>
    </location>
</feature>
<sequence length="327" mass="35270">MKMTPPPLIKYPLLQVIMFYITFVSFHVFVVDPVTEAKVTCPSNATLHCEAEGDSLDYSWSGPGLKTAEMRGQTGPQISKENQDSVYTCVVNNTVSHSSVTYHVRDCFTSDAGDHQLILGVVCAVAVIGVIGAAGLGYYCYKINSRGQKHTGNENKRETDGKIITNQKKEESVLLLTGKHQASSCAVTQNTCDGSSDTEDRVTGDVQDDKMDTTQLDSAPRSDESAKPSPTVVTCPHADSSSGSPRQSRYTDAVRDANKCSGNKNMEGTCEYEKGTNTVTEEQNQTADPSLSGSAGSIRNDDIINTLPHGGQEEGIQVDDSSAHFKR</sequence>
<dbReference type="RefSeq" id="XP_042564457.1">
    <property type="nucleotide sequence ID" value="XM_042708523.1"/>
</dbReference>
<feature type="domain" description="Ig-like" evidence="3">
    <location>
        <begin position="6"/>
        <end position="101"/>
    </location>
</feature>
<keyword evidence="4" id="KW-1185">Reference proteome</keyword>
<evidence type="ECO:0000313" key="5">
    <source>
        <dbReference type="RefSeq" id="XP_042564457.1"/>
    </source>
</evidence>
<feature type="compositionally biased region" description="Polar residues" evidence="1">
    <location>
        <begin position="239"/>
        <end position="250"/>
    </location>
</feature>
<organism evidence="4 5">
    <name type="scientific">Clupea harengus</name>
    <name type="common">Atlantic herring</name>
    <dbReference type="NCBI Taxonomy" id="7950"/>
    <lineage>
        <taxon>Eukaryota</taxon>
        <taxon>Metazoa</taxon>
        <taxon>Chordata</taxon>
        <taxon>Craniata</taxon>
        <taxon>Vertebrata</taxon>
        <taxon>Euteleostomi</taxon>
        <taxon>Actinopterygii</taxon>
        <taxon>Neopterygii</taxon>
        <taxon>Teleostei</taxon>
        <taxon>Clupei</taxon>
        <taxon>Clupeiformes</taxon>
        <taxon>Clupeoidei</taxon>
        <taxon>Clupeidae</taxon>
        <taxon>Clupea</taxon>
    </lineage>
</organism>
<name>A0A8M1KKQ9_CLUHA</name>
<evidence type="ECO:0000256" key="1">
    <source>
        <dbReference type="SAM" id="MobiDB-lite"/>
    </source>
</evidence>
<keyword evidence="2" id="KW-0472">Membrane</keyword>
<evidence type="ECO:0000259" key="3">
    <source>
        <dbReference type="PROSITE" id="PS50835"/>
    </source>
</evidence>
<accession>A0A8M1KKQ9</accession>
<dbReference type="OrthoDB" id="9427418at2759"/>
<evidence type="ECO:0000313" key="4">
    <source>
        <dbReference type="Proteomes" id="UP000515152"/>
    </source>
</evidence>
<feature type="transmembrane region" description="Helical" evidence="2">
    <location>
        <begin position="117"/>
        <end position="141"/>
    </location>
</feature>
<keyword evidence="2" id="KW-0812">Transmembrane</keyword>
<reference evidence="5" key="1">
    <citation type="submission" date="2025-08" db="UniProtKB">
        <authorList>
            <consortium name="RefSeq"/>
        </authorList>
    </citation>
    <scope>IDENTIFICATION</scope>
</reference>
<feature type="compositionally biased region" description="Polar residues" evidence="1">
    <location>
        <begin position="275"/>
        <end position="297"/>
    </location>
</feature>
<feature type="region of interest" description="Disordered" evidence="1">
    <location>
        <begin position="266"/>
        <end position="327"/>
    </location>
</feature>
<feature type="transmembrane region" description="Helical" evidence="2">
    <location>
        <begin position="12"/>
        <end position="30"/>
    </location>
</feature>
<dbReference type="InterPro" id="IPR007110">
    <property type="entry name" value="Ig-like_dom"/>
</dbReference>
<feature type="compositionally biased region" description="Basic and acidic residues" evidence="1">
    <location>
        <begin position="198"/>
        <end position="212"/>
    </location>
</feature>
<keyword evidence="2" id="KW-1133">Transmembrane helix</keyword>
<dbReference type="KEGG" id="char:116221579"/>
<dbReference type="AlphaFoldDB" id="A0A8M1KKQ9"/>
<dbReference type="Proteomes" id="UP000515152">
    <property type="component" value="Chromosome 8"/>
</dbReference>
<protein>
    <submittedName>
        <fullName evidence="5">Uncharacterized protein LOC116221579</fullName>
    </submittedName>
</protein>
<gene>
    <name evidence="5" type="primary">LOC116221579</name>
</gene>
<proteinExistence type="predicted"/>